<dbReference type="SUPFAM" id="SSF48008">
    <property type="entry name" value="GntR ligand-binding domain-like"/>
    <property type="match status" value="1"/>
</dbReference>
<dbReference type="CDD" id="cd07377">
    <property type="entry name" value="WHTH_GntR"/>
    <property type="match status" value="1"/>
</dbReference>
<dbReference type="InterPro" id="IPR008920">
    <property type="entry name" value="TF_FadR/GntR_C"/>
</dbReference>
<dbReference type="AlphaFoldDB" id="A0A1H5USJ6"/>
<dbReference type="GO" id="GO:0003700">
    <property type="term" value="F:DNA-binding transcription factor activity"/>
    <property type="evidence" value="ECO:0007669"/>
    <property type="project" value="InterPro"/>
</dbReference>
<dbReference type="Pfam" id="PF00392">
    <property type="entry name" value="GntR"/>
    <property type="match status" value="1"/>
</dbReference>
<dbReference type="SMART" id="SM00345">
    <property type="entry name" value="HTH_GNTR"/>
    <property type="match status" value="1"/>
</dbReference>
<keyword evidence="2 5" id="KW-0238">DNA-binding</keyword>
<keyword evidence="6" id="KW-1185">Reference proteome</keyword>
<evidence type="ECO:0000256" key="2">
    <source>
        <dbReference type="ARBA" id="ARBA00023125"/>
    </source>
</evidence>
<sequence>MLERMKRRSQSGKPKSLSVRDRAYQYIQRAIADGVLEAGSGVSELSLAKELGSSRTPIREAMNQLAAEGLLRPGANGGMVVAQIQRDDIVELYELREALEVYSVGKVAKIPLRPADKDRLQFMIDEIGRLREELAKSGARELDREQMKRFLGCDLGFHALLVSLTGNTRIQKMINETRLLIRIFAIQRSGHDASQLESIQKYHQRILDCVDSQDAPGAMQALAEHIQVSQRERINDFDHWNREMAMRENMPGIFDLQRMALGDIS</sequence>
<evidence type="ECO:0000313" key="6">
    <source>
        <dbReference type="Proteomes" id="UP000236728"/>
    </source>
</evidence>
<dbReference type="InterPro" id="IPR000524">
    <property type="entry name" value="Tscrpt_reg_HTH_GntR"/>
</dbReference>
<name>A0A1H5USJ6_9BACT</name>
<dbReference type="PANTHER" id="PTHR43537">
    <property type="entry name" value="TRANSCRIPTIONAL REGULATOR, GNTR FAMILY"/>
    <property type="match status" value="1"/>
</dbReference>
<evidence type="ECO:0000313" key="5">
    <source>
        <dbReference type="EMBL" id="SEF77187.1"/>
    </source>
</evidence>
<protein>
    <submittedName>
        <fullName evidence="5">DNA-binding transcriptional regulator, GntR family</fullName>
    </submittedName>
</protein>
<dbReference type="SUPFAM" id="SSF46785">
    <property type="entry name" value="Winged helix' DNA-binding domain"/>
    <property type="match status" value="1"/>
</dbReference>
<accession>A0A1H5USJ6</accession>
<keyword evidence="3" id="KW-0804">Transcription</keyword>
<dbReference type="PRINTS" id="PR00035">
    <property type="entry name" value="HTHGNTR"/>
</dbReference>
<gene>
    <name evidence="5" type="ORF">SAMN05421819_1133</name>
</gene>
<evidence type="ECO:0000259" key="4">
    <source>
        <dbReference type="PROSITE" id="PS50949"/>
    </source>
</evidence>
<organism evidence="5 6">
    <name type="scientific">Bryocella elongata</name>
    <dbReference type="NCBI Taxonomy" id="863522"/>
    <lineage>
        <taxon>Bacteria</taxon>
        <taxon>Pseudomonadati</taxon>
        <taxon>Acidobacteriota</taxon>
        <taxon>Terriglobia</taxon>
        <taxon>Terriglobales</taxon>
        <taxon>Acidobacteriaceae</taxon>
        <taxon>Bryocella</taxon>
    </lineage>
</organism>
<dbReference type="InterPro" id="IPR036390">
    <property type="entry name" value="WH_DNA-bd_sf"/>
</dbReference>
<dbReference type="Pfam" id="PF07729">
    <property type="entry name" value="FCD"/>
    <property type="match status" value="1"/>
</dbReference>
<dbReference type="GO" id="GO:0003677">
    <property type="term" value="F:DNA binding"/>
    <property type="evidence" value="ECO:0007669"/>
    <property type="project" value="UniProtKB-KW"/>
</dbReference>
<dbReference type="SMART" id="SM00895">
    <property type="entry name" value="FCD"/>
    <property type="match status" value="1"/>
</dbReference>
<reference evidence="5 6" key="1">
    <citation type="submission" date="2016-10" db="EMBL/GenBank/DDBJ databases">
        <authorList>
            <person name="de Groot N.N."/>
        </authorList>
    </citation>
    <scope>NUCLEOTIDE SEQUENCE [LARGE SCALE GENOMIC DNA]</scope>
    <source>
        <strain evidence="5 6">DSM 22489</strain>
    </source>
</reference>
<dbReference type="InterPro" id="IPR011711">
    <property type="entry name" value="GntR_C"/>
</dbReference>
<dbReference type="Proteomes" id="UP000236728">
    <property type="component" value="Unassembled WGS sequence"/>
</dbReference>
<dbReference type="PROSITE" id="PS50949">
    <property type="entry name" value="HTH_GNTR"/>
    <property type="match status" value="1"/>
</dbReference>
<feature type="domain" description="HTH gntR-type" evidence="4">
    <location>
        <begin position="17"/>
        <end position="84"/>
    </location>
</feature>
<evidence type="ECO:0000256" key="3">
    <source>
        <dbReference type="ARBA" id="ARBA00023163"/>
    </source>
</evidence>
<evidence type="ECO:0000256" key="1">
    <source>
        <dbReference type="ARBA" id="ARBA00023015"/>
    </source>
</evidence>
<dbReference type="Gene3D" id="1.20.120.530">
    <property type="entry name" value="GntR ligand-binding domain-like"/>
    <property type="match status" value="1"/>
</dbReference>
<dbReference type="Gene3D" id="1.10.10.10">
    <property type="entry name" value="Winged helix-like DNA-binding domain superfamily/Winged helix DNA-binding domain"/>
    <property type="match status" value="1"/>
</dbReference>
<dbReference type="InterPro" id="IPR036388">
    <property type="entry name" value="WH-like_DNA-bd_sf"/>
</dbReference>
<proteinExistence type="predicted"/>
<dbReference type="PANTHER" id="PTHR43537:SF5">
    <property type="entry name" value="UXU OPERON TRANSCRIPTIONAL REGULATOR"/>
    <property type="match status" value="1"/>
</dbReference>
<dbReference type="EMBL" id="FNVA01000001">
    <property type="protein sequence ID" value="SEF77187.1"/>
    <property type="molecule type" value="Genomic_DNA"/>
</dbReference>
<keyword evidence="1" id="KW-0805">Transcription regulation</keyword>